<dbReference type="Pfam" id="PF00482">
    <property type="entry name" value="T2SSF"/>
    <property type="match status" value="2"/>
</dbReference>
<dbReference type="EMBL" id="BKAM01000001">
    <property type="protein sequence ID" value="GEP71422.1"/>
    <property type="molecule type" value="Genomic_DNA"/>
</dbReference>
<evidence type="ECO:0000256" key="2">
    <source>
        <dbReference type="ARBA" id="ARBA00005745"/>
    </source>
</evidence>
<evidence type="ECO:0000256" key="5">
    <source>
        <dbReference type="ARBA" id="ARBA00022989"/>
    </source>
</evidence>
<dbReference type="PANTHER" id="PTHR30012:SF0">
    <property type="entry name" value="TYPE II SECRETION SYSTEM PROTEIN F-RELATED"/>
    <property type="match status" value="1"/>
</dbReference>
<dbReference type="OrthoDB" id="2145980at2"/>
<evidence type="ECO:0000256" key="7">
    <source>
        <dbReference type="SAM" id="Phobius"/>
    </source>
</evidence>
<name>A0A512PJT2_9LACO</name>
<feature type="transmembrane region" description="Helical" evidence="7">
    <location>
        <begin position="128"/>
        <end position="152"/>
    </location>
</feature>
<keyword evidence="5 7" id="KW-1133">Transmembrane helix</keyword>
<evidence type="ECO:0000256" key="3">
    <source>
        <dbReference type="ARBA" id="ARBA00022475"/>
    </source>
</evidence>
<dbReference type="Proteomes" id="UP000321569">
    <property type="component" value="Unassembled WGS sequence"/>
</dbReference>
<keyword evidence="3" id="KW-1003">Cell membrane</keyword>
<evidence type="ECO:0000259" key="8">
    <source>
        <dbReference type="Pfam" id="PF00482"/>
    </source>
</evidence>
<keyword evidence="4 7" id="KW-0812">Transmembrane</keyword>
<dbReference type="InterPro" id="IPR003004">
    <property type="entry name" value="GspF/PilC"/>
</dbReference>
<organism evidence="9 10">
    <name type="scientific">Lentilactobacillus rapi</name>
    <dbReference type="NCBI Taxonomy" id="481723"/>
    <lineage>
        <taxon>Bacteria</taxon>
        <taxon>Bacillati</taxon>
        <taxon>Bacillota</taxon>
        <taxon>Bacilli</taxon>
        <taxon>Lactobacillales</taxon>
        <taxon>Lactobacillaceae</taxon>
        <taxon>Lentilactobacillus</taxon>
    </lineage>
</organism>
<reference evidence="9 10" key="1">
    <citation type="submission" date="2019-07" db="EMBL/GenBank/DDBJ databases">
        <title>Whole genome shotgun sequence of Lactobacillus rapi NBRC 109618.</title>
        <authorList>
            <person name="Hosoyama A."/>
            <person name="Uohara A."/>
            <person name="Ohji S."/>
            <person name="Ichikawa N."/>
        </authorList>
    </citation>
    <scope>NUCLEOTIDE SEQUENCE [LARGE SCALE GENOMIC DNA]</scope>
    <source>
        <strain evidence="9 10">NBRC 109618</strain>
    </source>
</reference>
<comment type="caution">
    <text evidence="9">The sequence shown here is derived from an EMBL/GenBank/DDBJ whole genome shotgun (WGS) entry which is preliminary data.</text>
</comment>
<comment type="subcellular location">
    <subcellularLocation>
        <location evidence="1">Cell membrane</location>
        <topology evidence="1">Multi-pass membrane protein</topology>
    </subcellularLocation>
</comment>
<gene>
    <name evidence="9" type="ORF">LRA02_02900</name>
</gene>
<dbReference type="PANTHER" id="PTHR30012">
    <property type="entry name" value="GENERAL SECRETION PATHWAY PROTEIN"/>
    <property type="match status" value="1"/>
</dbReference>
<sequence length="353" mass="40039">MSSNKQKSRGWYPSKLFKNIGRGNRWNTTIQANFFDSLANLLNIGFSLTEALGFIADTDKQLTSGVIEIQQKLTDGYSFSESIKSMVDAQSYHQLLIAERHGQLREVLAELATFDRLKLKQFKKIHAILVYPLFLCLILLILITMIHVYVFPQIEQLMPSINAGQTKNPTTMIIKCIGIIVVAGGILFWLHLRRQNAIKRAQILVKLPLVGPLCRRYIAYYLASNLATLLKNGLSVQEIYHTLNEFDPHSLLYELGQQLNEAIVGGQSIQQLVNQHQFIPKEILKFMSSGNTIPEMANSMTAYSKLMFDEMIMTTNKMIGFIQPAMFMIIGITIVSTYFQLLVPIYSSVKGMY</sequence>
<dbReference type="InterPro" id="IPR042094">
    <property type="entry name" value="T2SS_GspF_sf"/>
</dbReference>
<dbReference type="RefSeq" id="WP_056982893.1">
    <property type="nucleotide sequence ID" value="NZ_BKAM01000001.1"/>
</dbReference>
<dbReference type="InterPro" id="IPR018076">
    <property type="entry name" value="T2SS_GspF_dom"/>
</dbReference>
<evidence type="ECO:0000256" key="4">
    <source>
        <dbReference type="ARBA" id="ARBA00022692"/>
    </source>
</evidence>
<feature type="domain" description="Type II secretion system protein GspF" evidence="8">
    <location>
        <begin position="34"/>
        <end position="152"/>
    </location>
</feature>
<comment type="similarity">
    <text evidence="2">Belongs to the GSP F family.</text>
</comment>
<evidence type="ECO:0000313" key="9">
    <source>
        <dbReference type="EMBL" id="GEP71422.1"/>
    </source>
</evidence>
<keyword evidence="6 7" id="KW-0472">Membrane</keyword>
<feature type="transmembrane region" description="Helical" evidence="7">
    <location>
        <begin position="172"/>
        <end position="192"/>
    </location>
</feature>
<accession>A0A512PJT2</accession>
<feature type="domain" description="Type II secretion system protein GspF" evidence="8">
    <location>
        <begin position="224"/>
        <end position="344"/>
    </location>
</feature>
<dbReference type="STRING" id="1423795.FD12_GL000492"/>
<dbReference type="AlphaFoldDB" id="A0A512PJT2"/>
<evidence type="ECO:0000256" key="6">
    <source>
        <dbReference type="ARBA" id="ARBA00023136"/>
    </source>
</evidence>
<feature type="transmembrane region" description="Helical" evidence="7">
    <location>
        <begin position="321"/>
        <end position="343"/>
    </location>
</feature>
<dbReference type="GO" id="GO:0005886">
    <property type="term" value="C:plasma membrane"/>
    <property type="evidence" value="ECO:0007669"/>
    <property type="project" value="UniProtKB-SubCell"/>
</dbReference>
<evidence type="ECO:0000256" key="1">
    <source>
        <dbReference type="ARBA" id="ARBA00004651"/>
    </source>
</evidence>
<dbReference type="Gene3D" id="1.20.81.30">
    <property type="entry name" value="Type II secretion system (T2SS), domain F"/>
    <property type="match status" value="2"/>
</dbReference>
<evidence type="ECO:0000313" key="10">
    <source>
        <dbReference type="Proteomes" id="UP000321569"/>
    </source>
</evidence>
<proteinExistence type="inferred from homology"/>
<protein>
    <submittedName>
        <fullName evidence="9">Competence protein ComG</fullName>
    </submittedName>
</protein>